<dbReference type="SUPFAM" id="SSF47090">
    <property type="entry name" value="PGBD-like"/>
    <property type="match status" value="1"/>
</dbReference>
<evidence type="ECO:0000313" key="3">
    <source>
        <dbReference type="Proteomes" id="UP000580043"/>
    </source>
</evidence>
<keyword evidence="3" id="KW-1185">Reference proteome</keyword>
<gene>
    <name evidence="2" type="ORF">HHL15_19280</name>
</gene>
<dbReference type="RefSeq" id="WP_169147432.1">
    <property type="nucleotide sequence ID" value="NZ_JABBGA010000019.1"/>
</dbReference>
<protein>
    <submittedName>
        <fullName evidence="2">Peptidoglycan DD-metalloendopeptidase family protein</fullName>
    </submittedName>
</protein>
<dbReference type="Proteomes" id="UP000580043">
    <property type="component" value="Unassembled WGS sequence"/>
</dbReference>
<dbReference type="InterPro" id="IPR050570">
    <property type="entry name" value="Cell_wall_metabolism_enzyme"/>
</dbReference>
<dbReference type="InterPro" id="IPR036366">
    <property type="entry name" value="PGBDSf"/>
</dbReference>
<reference evidence="2 3" key="1">
    <citation type="submission" date="2020-04" db="EMBL/GenBank/DDBJ databases">
        <title>Zoogloea sp. G-4-1-14 isolated from soil.</title>
        <authorList>
            <person name="Dahal R.H."/>
        </authorList>
    </citation>
    <scope>NUCLEOTIDE SEQUENCE [LARGE SCALE GENOMIC DNA]</scope>
    <source>
        <strain evidence="2 3">G-4-1-14</strain>
    </source>
</reference>
<sequence>MNIGAVVGDWGAGAVNARQDVECVQALLTRLARRLGRTALDPLGVDGSIARPPATSSTVAAIRAFQAYAGVGVDGWIAPGGETWRRLVDAASACAGGPAAGDACFPFARPAVADWTHAPRSFGSNRSSGRRAHAGCDLYAPVGRQIHAVRDGVVMRDPYPFYAQTDALEIDHGDFVIRYGEIQQDCSLRQGDKVTGGQVIARVGLLVGISVPSAMLHLEMYDGSGQGSLTVAESASARRADGVPYLRRADLMDPTPFLNQWKLRLAP</sequence>
<dbReference type="EMBL" id="JABBGA010000019">
    <property type="protein sequence ID" value="NML27905.1"/>
    <property type="molecule type" value="Genomic_DNA"/>
</dbReference>
<accession>A0A848GAI8</accession>
<dbReference type="PANTHER" id="PTHR21666">
    <property type="entry name" value="PEPTIDASE-RELATED"/>
    <property type="match status" value="1"/>
</dbReference>
<proteinExistence type="predicted"/>
<dbReference type="Gene3D" id="2.70.70.10">
    <property type="entry name" value="Glucose Permease (Domain IIA)"/>
    <property type="match status" value="1"/>
</dbReference>
<dbReference type="SUPFAM" id="SSF51261">
    <property type="entry name" value="Duplicated hybrid motif"/>
    <property type="match status" value="1"/>
</dbReference>
<name>A0A848GAI8_9RHOO</name>
<dbReference type="Gene3D" id="1.10.101.10">
    <property type="entry name" value="PGBD-like superfamily/PGBD"/>
    <property type="match status" value="1"/>
</dbReference>
<organism evidence="2 3">
    <name type="scientific">Zoogloea dura</name>
    <dbReference type="NCBI Taxonomy" id="2728840"/>
    <lineage>
        <taxon>Bacteria</taxon>
        <taxon>Pseudomonadati</taxon>
        <taxon>Pseudomonadota</taxon>
        <taxon>Betaproteobacteria</taxon>
        <taxon>Rhodocyclales</taxon>
        <taxon>Zoogloeaceae</taxon>
        <taxon>Zoogloea</taxon>
    </lineage>
</organism>
<dbReference type="AlphaFoldDB" id="A0A848GAI8"/>
<dbReference type="CDD" id="cd12797">
    <property type="entry name" value="M23_peptidase"/>
    <property type="match status" value="1"/>
</dbReference>
<feature type="domain" description="M23ase beta-sheet core" evidence="1">
    <location>
        <begin position="132"/>
        <end position="222"/>
    </location>
</feature>
<comment type="caution">
    <text evidence="2">The sequence shown here is derived from an EMBL/GenBank/DDBJ whole genome shotgun (WGS) entry which is preliminary data.</text>
</comment>
<dbReference type="Pfam" id="PF01551">
    <property type="entry name" value="Peptidase_M23"/>
    <property type="match status" value="1"/>
</dbReference>
<dbReference type="InterPro" id="IPR016047">
    <property type="entry name" value="M23ase_b-sheet_dom"/>
</dbReference>
<evidence type="ECO:0000313" key="2">
    <source>
        <dbReference type="EMBL" id="NML27905.1"/>
    </source>
</evidence>
<evidence type="ECO:0000259" key="1">
    <source>
        <dbReference type="Pfam" id="PF01551"/>
    </source>
</evidence>
<dbReference type="GO" id="GO:0004222">
    <property type="term" value="F:metalloendopeptidase activity"/>
    <property type="evidence" value="ECO:0007669"/>
    <property type="project" value="TreeGrafter"/>
</dbReference>
<dbReference type="InterPro" id="IPR011055">
    <property type="entry name" value="Dup_hybrid_motif"/>
</dbReference>
<dbReference type="PANTHER" id="PTHR21666:SF270">
    <property type="entry name" value="MUREIN HYDROLASE ACTIVATOR ENVC"/>
    <property type="match status" value="1"/>
</dbReference>
<dbReference type="InterPro" id="IPR036365">
    <property type="entry name" value="PGBD-like_sf"/>
</dbReference>